<protein>
    <submittedName>
        <fullName evidence="8">8-oxo-dGTP pyrophosphatase MutT (NUDIX family)</fullName>
    </submittedName>
</protein>
<dbReference type="EMBL" id="JACHWS010000001">
    <property type="protein sequence ID" value="MBB3036725.1"/>
    <property type="molecule type" value="Genomic_DNA"/>
</dbReference>
<dbReference type="GO" id="GO:0016818">
    <property type="term" value="F:hydrolase activity, acting on acid anhydrides, in phosphorus-containing anhydrides"/>
    <property type="evidence" value="ECO:0007669"/>
    <property type="project" value="InterPro"/>
</dbReference>
<evidence type="ECO:0000256" key="5">
    <source>
        <dbReference type="ARBA" id="ARBA00022842"/>
    </source>
</evidence>
<accession>A0A839RJ76</accession>
<dbReference type="RefSeq" id="WP_064440867.1">
    <property type="nucleotide sequence ID" value="NZ_BDDI01000010.1"/>
</dbReference>
<reference evidence="8 9" key="1">
    <citation type="submission" date="2020-08" db="EMBL/GenBank/DDBJ databases">
        <title>Sequencing the genomes of 1000 actinobacteria strains.</title>
        <authorList>
            <person name="Klenk H.-P."/>
        </authorList>
    </citation>
    <scope>NUCLEOTIDE SEQUENCE [LARGE SCALE GENOMIC DNA]</scope>
    <source>
        <strain evidence="8 9">DSM 45258</strain>
    </source>
</reference>
<evidence type="ECO:0000256" key="4">
    <source>
        <dbReference type="ARBA" id="ARBA00022801"/>
    </source>
</evidence>
<evidence type="ECO:0000256" key="3">
    <source>
        <dbReference type="ARBA" id="ARBA00022723"/>
    </source>
</evidence>
<evidence type="ECO:0000256" key="1">
    <source>
        <dbReference type="ARBA" id="ARBA00001936"/>
    </source>
</evidence>
<dbReference type="Gene3D" id="3.90.79.10">
    <property type="entry name" value="Nucleoside Triphosphate Pyrophosphohydrolase"/>
    <property type="match status" value="1"/>
</dbReference>
<organism evidence="8 9">
    <name type="scientific">Hoyosella altamirensis</name>
    <dbReference type="NCBI Taxonomy" id="616997"/>
    <lineage>
        <taxon>Bacteria</taxon>
        <taxon>Bacillati</taxon>
        <taxon>Actinomycetota</taxon>
        <taxon>Actinomycetes</taxon>
        <taxon>Mycobacteriales</taxon>
        <taxon>Hoyosellaceae</taxon>
        <taxon>Hoyosella</taxon>
    </lineage>
</organism>
<dbReference type="PROSITE" id="PS51462">
    <property type="entry name" value="NUDIX"/>
    <property type="match status" value="1"/>
</dbReference>
<dbReference type="OrthoDB" id="7183442at2"/>
<keyword evidence="6" id="KW-0464">Manganese</keyword>
<evidence type="ECO:0000259" key="7">
    <source>
        <dbReference type="PROSITE" id="PS51462"/>
    </source>
</evidence>
<dbReference type="PANTHER" id="PTHR12318:SF0">
    <property type="entry name" value="ACYL-COENZYME A DIPHOSPHATASE NUDT19"/>
    <property type="match status" value="1"/>
</dbReference>
<dbReference type="InterPro" id="IPR000086">
    <property type="entry name" value="NUDIX_hydrolase_dom"/>
</dbReference>
<proteinExistence type="predicted"/>
<dbReference type="InterPro" id="IPR039121">
    <property type="entry name" value="NUDT19"/>
</dbReference>
<dbReference type="AlphaFoldDB" id="A0A839RJ76"/>
<evidence type="ECO:0000313" key="9">
    <source>
        <dbReference type="Proteomes" id="UP000567922"/>
    </source>
</evidence>
<feature type="domain" description="Nudix hydrolase" evidence="7">
    <location>
        <begin position="4"/>
        <end position="219"/>
    </location>
</feature>
<gene>
    <name evidence="8" type="ORF">FHU29_001159</name>
</gene>
<dbReference type="GO" id="GO:0046872">
    <property type="term" value="F:metal ion binding"/>
    <property type="evidence" value="ECO:0007669"/>
    <property type="project" value="UniProtKB-KW"/>
</dbReference>
<dbReference type="SUPFAM" id="SSF55811">
    <property type="entry name" value="Nudix"/>
    <property type="match status" value="1"/>
</dbReference>
<keyword evidence="4" id="KW-0378">Hydrolase</keyword>
<evidence type="ECO:0000256" key="6">
    <source>
        <dbReference type="ARBA" id="ARBA00023211"/>
    </source>
</evidence>
<comment type="caution">
    <text evidence="8">The sequence shown here is derived from an EMBL/GenBank/DDBJ whole genome shotgun (WGS) entry which is preliminary data.</text>
</comment>
<comment type="cofactor">
    <cofactor evidence="2">
        <name>Mg(2+)</name>
        <dbReference type="ChEBI" id="CHEBI:18420"/>
    </cofactor>
</comment>
<keyword evidence="5" id="KW-0460">Magnesium</keyword>
<sequence>MGTAVRDAATVILVRDGDRRTDGLLEVFLQRRTKSMAFAAGMTVFPGGSVEESDFDTSVPWFGGDTASWRPDDFARCLDVPVPTAKALVCAAVRETFEECGALLACRSDGTELSAAEVADGAAQHRGELVAGTMSIAEILRKYGLALRADLLLPVDNWITPEPSPRRYDTRFFLAVLPEGQDADGETSEADECRWMAPSAAIAEWRRGNSVLMPPTWCQLTRLLDIQSTEEVAALRDDARAGEPLPAIQPIMERHDGQLRTIFPNCETYYLQQADRPNATT</sequence>
<evidence type="ECO:0000313" key="8">
    <source>
        <dbReference type="EMBL" id="MBB3036725.1"/>
    </source>
</evidence>
<dbReference type="InterPro" id="IPR015797">
    <property type="entry name" value="NUDIX_hydrolase-like_dom_sf"/>
</dbReference>
<evidence type="ECO:0000256" key="2">
    <source>
        <dbReference type="ARBA" id="ARBA00001946"/>
    </source>
</evidence>
<name>A0A839RJ76_9ACTN</name>
<comment type="cofactor">
    <cofactor evidence="1">
        <name>Mn(2+)</name>
        <dbReference type="ChEBI" id="CHEBI:29035"/>
    </cofactor>
</comment>
<keyword evidence="3" id="KW-0479">Metal-binding</keyword>
<keyword evidence="9" id="KW-1185">Reference proteome</keyword>
<dbReference type="CDD" id="cd18870">
    <property type="entry name" value="NUDIX_AcylCoAdiphos_Nudt19"/>
    <property type="match status" value="1"/>
</dbReference>
<dbReference type="Proteomes" id="UP000567922">
    <property type="component" value="Unassembled WGS sequence"/>
</dbReference>
<dbReference type="PANTHER" id="PTHR12318">
    <property type="entry name" value="TESTOSTERONE-REGULATED PROTEIN RP2"/>
    <property type="match status" value="1"/>
</dbReference>